<dbReference type="AlphaFoldDB" id="A0A1X2HSN2"/>
<dbReference type="EMBL" id="MCGN01000001">
    <property type="protein sequence ID" value="ORZ02563.1"/>
    <property type="molecule type" value="Genomic_DNA"/>
</dbReference>
<name>A0A1X2HSN2_SYNRA</name>
<dbReference type="Proteomes" id="UP000242180">
    <property type="component" value="Unassembled WGS sequence"/>
</dbReference>
<evidence type="ECO:0000313" key="1">
    <source>
        <dbReference type="EMBL" id="ORZ02563.1"/>
    </source>
</evidence>
<dbReference type="OMA" id="KRNVQIM"/>
<sequence>MSTKFTQQSLNLILNATKKKNTEKTIDKRKQKTNVTRLPDTKQGLKKIRHEIRYGRHERAKQQKELQQKKEYVLDALKREEKAADDNLRRNIKLLNTSKLKSTANEKAARNLVREIFFFF</sequence>
<dbReference type="InParanoid" id="A0A1X2HSN2"/>
<gene>
    <name evidence="1" type="ORF">BCR43DRAFT_430119</name>
</gene>
<protein>
    <recommendedName>
        <fullName evidence="3">rRNA-processing protein FYV7</fullName>
    </recommendedName>
</protein>
<reference evidence="1 2" key="1">
    <citation type="submission" date="2016-07" db="EMBL/GenBank/DDBJ databases">
        <title>Pervasive Adenine N6-methylation of Active Genes in Fungi.</title>
        <authorList>
            <consortium name="DOE Joint Genome Institute"/>
            <person name="Mondo S.J."/>
            <person name="Dannebaum R.O."/>
            <person name="Kuo R.C."/>
            <person name="Labutti K."/>
            <person name="Haridas S."/>
            <person name="Kuo A."/>
            <person name="Salamov A."/>
            <person name="Ahrendt S.R."/>
            <person name="Lipzen A."/>
            <person name="Sullivan W."/>
            <person name="Andreopoulos W.B."/>
            <person name="Clum A."/>
            <person name="Lindquist E."/>
            <person name="Daum C."/>
            <person name="Ramamoorthy G.K."/>
            <person name="Gryganskyi A."/>
            <person name="Culley D."/>
            <person name="Magnuson J.K."/>
            <person name="James T.Y."/>
            <person name="O'Malley M.A."/>
            <person name="Stajich J.E."/>
            <person name="Spatafora J.W."/>
            <person name="Visel A."/>
            <person name="Grigoriev I.V."/>
        </authorList>
    </citation>
    <scope>NUCLEOTIDE SEQUENCE [LARGE SCALE GENOMIC DNA]</scope>
    <source>
        <strain evidence="1 2">NRRL 2496</strain>
    </source>
</reference>
<proteinExistence type="predicted"/>
<keyword evidence="2" id="KW-1185">Reference proteome</keyword>
<organism evidence="1 2">
    <name type="scientific">Syncephalastrum racemosum</name>
    <name type="common">Filamentous fungus</name>
    <dbReference type="NCBI Taxonomy" id="13706"/>
    <lineage>
        <taxon>Eukaryota</taxon>
        <taxon>Fungi</taxon>
        <taxon>Fungi incertae sedis</taxon>
        <taxon>Mucoromycota</taxon>
        <taxon>Mucoromycotina</taxon>
        <taxon>Mucoromycetes</taxon>
        <taxon>Mucorales</taxon>
        <taxon>Syncephalastraceae</taxon>
        <taxon>Syncephalastrum</taxon>
    </lineage>
</organism>
<dbReference type="OrthoDB" id="2284644at2759"/>
<comment type="caution">
    <text evidence="1">The sequence shown here is derived from an EMBL/GenBank/DDBJ whole genome shotgun (WGS) entry which is preliminary data.</text>
</comment>
<evidence type="ECO:0000313" key="2">
    <source>
        <dbReference type="Proteomes" id="UP000242180"/>
    </source>
</evidence>
<evidence type="ECO:0008006" key="3">
    <source>
        <dbReference type="Google" id="ProtNLM"/>
    </source>
</evidence>
<accession>A0A1X2HSN2</accession>